<dbReference type="CDD" id="cd06261">
    <property type="entry name" value="TM_PBP2"/>
    <property type="match status" value="1"/>
</dbReference>
<comment type="function">
    <text evidence="10">Part of the ABC transporter complex UgpBAEC involved in sn-glycerol-3-phosphate (G3P) import. Probably responsible for the translocation of the substrate across the membrane.</text>
</comment>
<evidence type="ECO:0000259" key="11">
    <source>
        <dbReference type="PROSITE" id="PS50928"/>
    </source>
</evidence>
<keyword evidence="5 10" id="KW-1003">Cell membrane</keyword>
<feature type="transmembrane region" description="Helical" evidence="9">
    <location>
        <begin position="75"/>
        <end position="99"/>
    </location>
</feature>
<dbReference type="SUPFAM" id="SSF161098">
    <property type="entry name" value="MetI-like"/>
    <property type="match status" value="1"/>
</dbReference>
<dbReference type="EMBL" id="FOZW01000008">
    <property type="protein sequence ID" value="SFT03391.1"/>
    <property type="molecule type" value="Genomic_DNA"/>
</dbReference>
<evidence type="ECO:0000256" key="7">
    <source>
        <dbReference type="ARBA" id="ARBA00022989"/>
    </source>
</evidence>
<keyword evidence="6 9" id="KW-0812">Transmembrane</keyword>
<dbReference type="PROSITE" id="PS50928">
    <property type="entry name" value="ABC_TM1"/>
    <property type="match status" value="1"/>
</dbReference>
<keyword evidence="7 9" id="KW-1133">Transmembrane helix</keyword>
<dbReference type="GO" id="GO:0005886">
    <property type="term" value="C:plasma membrane"/>
    <property type="evidence" value="ECO:0007669"/>
    <property type="project" value="UniProtKB-SubCell"/>
</dbReference>
<evidence type="ECO:0000256" key="3">
    <source>
        <dbReference type="ARBA" id="ARBA00020515"/>
    </source>
</evidence>
<accession>A0A1I6UPM4</accession>
<evidence type="ECO:0000256" key="4">
    <source>
        <dbReference type="ARBA" id="ARBA00022448"/>
    </source>
</evidence>
<organism evidence="12 13">
    <name type="scientific">Alloyangia pacifica</name>
    <dbReference type="NCBI Taxonomy" id="311180"/>
    <lineage>
        <taxon>Bacteria</taxon>
        <taxon>Pseudomonadati</taxon>
        <taxon>Pseudomonadota</taxon>
        <taxon>Alphaproteobacteria</taxon>
        <taxon>Rhodobacterales</taxon>
        <taxon>Roseobacteraceae</taxon>
        <taxon>Alloyangia</taxon>
    </lineage>
</organism>
<feature type="domain" description="ABC transmembrane type-1" evidence="11">
    <location>
        <begin position="71"/>
        <end position="288"/>
    </location>
</feature>
<comment type="similarity">
    <text evidence="9">Belongs to the binding-protein-dependent transport system permease family.</text>
</comment>
<dbReference type="Proteomes" id="UP000199392">
    <property type="component" value="Unassembled WGS sequence"/>
</dbReference>
<feature type="transmembrane region" description="Helical" evidence="9">
    <location>
        <begin position="267"/>
        <end position="288"/>
    </location>
</feature>
<dbReference type="RefSeq" id="WP_092427421.1">
    <property type="nucleotide sequence ID" value="NZ_FNCL01000009.1"/>
</dbReference>
<dbReference type="Gene3D" id="1.10.3720.10">
    <property type="entry name" value="MetI-like"/>
    <property type="match status" value="1"/>
</dbReference>
<keyword evidence="4 9" id="KW-0813">Transport</keyword>
<evidence type="ECO:0000256" key="1">
    <source>
        <dbReference type="ARBA" id="ARBA00004651"/>
    </source>
</evidence>
<dbReference type="OrthoDB" id="9815445at2"/>
<dbReference type="AlphaFoldDB" id="A0A1I6UPM4"/>
<keyword evidence="10" id="KW-0997">Cell inner membrane</keyword>
<dbReference type="STRING" id="311180.SAMN04488050_108237"/>
<evidence type="ECO:0000256" key="8">
    <source>
        <dbReference type="ARBA" id="ARBA00023136"/>
    </source>
</evidence>
<dbReference type="InterPro" id="IPR035906">
    <property type="entry name" value="MetI-like_sf"/>
</dbReference>
<dbReference type="GO" id="GO:0055085">
    <property type="term" value="P:transmembrane transport"/>
    <property type="evidence" value="ECO:0007669"/>
    <property type="project" value="InterPro"/>
</dbReference>
<dbReference type="PANTHER" id="PTHR43744">
    <property type="entry name" value="ABC TRANSPORTER PERMEASE PROTEIN MG189-RELATED-RELATED"/>
    <property type="match status" value="1"/>
</dbReference>
<evidence type="ECO:0000256" key="10">
    <source>
        <dbReference type="RuleBase" id="RU363056"/>
    </source>
</evidence>
<dbReference type="Pfam" id="PF00528">
    <property type="entry name" value="BPD_transp_1"/>
    <property type="match status" value="1"/>
</dbReference>
<feature type="transmembrane region" description="Helical" evidence="9">
    <location>
        <begin position="165"/>
        <end position="186"/>
    </location>
</feature>
<name>A0A1I6UPM4_9RHOB</name>
<gene>
    <name evidence="10" type="primary">ugpE</name>
    <name evidence="12" type="ORF">SAMN04488050_108237</name>
</gene>
<keyword evidence="13" id="KW-1185">Reference proteome</keyword>
<evidence type="ECO:0000313" key="12">
    <source>
        <dbReference type="EMBL" id="SFT03391.1"/>
    </source>
</evidence>
<sequence length="301" mass="32850">MIENTSSIDRVAGAILIAGLLFVLTPLAFVVITATQSYEDFLRNNFSLIPGSHFLENFREVWSRTDLPRQTLNSIIVGGIVATGRVALAVTTSYAVVFFTGRGRGFVYALVVASIMLPLELMIITAYQVTANVALPLNVVANLGGWWGALFGGPLDLQWNLLDTYAGISIPLMAQGSCTMILVQFFRTIPPQLARAAIVDGVGPLRFLWDILLPLSKGPLTALGIYMFISAWIQYMWPLVAASSPARTMAVVGLTRLQEDGERIPDFPLQMTGAILVTLPPLILIALFQRRIVRGLTLSEK</sequence>
<feature type="transmembrane region" description="Helical" evidence="9">
    <location>
        <begin position="106"/>
        <end position="127"/>
    </location>
</feature>
<evidence type="ECO:0000256" key="6">
    <source>
        <dbReference type="ARBA" id="ARBA00022692"/>
    </source>
</evidence>
<evidence type="ECO:0000313" key="13">
    <source>
        <dbReference type="Proteomes" id="UP000199392"/>
    </source>
</evidence>
<comment type="subunit">
    <text evidence="2 10">The complex is composed of two ATP-binding proteins (UgpC), two transmembrane proteins (UgpA and UgpE) and a solute-binding protein (UgpB).</text>
</comment>
<protein>
    <recommendedName>
        <fullName evidence="3 10">sn-glycerol-3-phosphate transport system permease protein UgpE</fullName>
    </recommendedName>
</protein>
<comment type="subcellular location">
    <subcellularLocation>
        <location evidence="10">Cell inner membrane</location>
        <topology evidence="10">Multi-pass membrane protein</topology>
    </subcellularLocation>
    <subcellularLocation>
        <location evidence="1 9">Cell membrane</location>
        <topology evidence="1 9">Multi-pass membrane protein</topology>
    </subcellularLocation>
</comment>
<feature type="transmembrane region" description="Helical" evidence="9">
    <location>
        <begin position="207"/>
        <end position="229"/>
    </location>
</feature>
<dbReference type="PANTHER" id="PTHR43744:SF8">
    <property type="entry name" value="SN-GLYCEROL-3-PHOSPHATE TRANSPORT SYSTEM PERMEASE PROTEIN UGPE"/>
    <property type="match status" value="1"/>
</dbReference>
<evidence type="ECO:0000256" key="5">
    <source>
        <dbReference type="ARBA" id="ARBA00022475"/>
    </source>
</evidence>
<proteinExistence type="inferred from homology"/>
<keyword evidence="8 9" id="KW-0472">Membrane</keyword>
<evidence type="ECO:0000256" key="2">
    <source>
        <dbReference type="ARBA" id="ARBA00011557"/>
    </source>
</evidence>
<reference evidence="13" key="1">
    <citation type="submission" date="2016-10" db="EMBL/GenBank/DDBJ databases">
        <authorList>
            <person name="Varghese N."/>
            <person name="Submissions S."/>
        </authorList>
    </citation>
    <scope>NUCLEOTIDE SEQUENCE [LARGE SCALE GENOMIC DNA]</scope>
    <source>
        <strain evidence="13">DSM 26894</strain>
    </source>
</reference>
<dbReference type="InterPro" id="IPR000515">
    <property type="entry name" value="MetI-like"/>
</dbReference>
<feature type="transmembrane region" description="Helical" evidence="9">
    <location>
        <begin position="12"/>
        <end position="34"/>
    </location>
</feature>
<evidence type="ECO:0000256" key="9">
    <source>
        <dbReference type="RuleBase" id="RU363032"/>
    </source>
</evidence>